<organism evidence="1 2">
    <name type="scientific">Corynascus novoguineensis</name>
    <dbReference type="NCBI Taxonomy" id="1126955"/>
    <lineage>
        <taxon>Eukaryota</taxon>
        <taxon>Fungi</taxon>
        <taxon>Dikarya</taxon>
        <taxon>Ascomycota</taxon>
        <taxon>Pezizomycotina</taxon>
        <taxon>Sordariomycetes</taxon>
        <taxon>Sordariomycetidae</taxon>
        <taxon>Sordariales</taxon>
        <taxon>Chaetomiaceae</taxon>
        <taxon>Corynascus</taxon>
    </lineage>
</organism>
<name>A0AAN7CJ97_9PEZI</name>
<reference evidence="1" key="2">
    <citation type="submission" date="2023-05" db="EMBL/GenBank/DDBJ databases">
        <authorList>
            <consortium name="Lawrence Berkeley National Laboratory"/>
            <person name="Steindorff A."/>
            <person name="Hensen N."/>
            <person name="Bonometti L."/>
            <person name="Westerberg I."/>
            <person name="Brannstrom I.O."/>
            <person name="Guillou S."/>
            <person name="Cros-Aarteil S."/>
            <person name="Calhoun S."/>
            <person name="Haridas S."/>
            <person name="Kuo A."/>
            <person name="Mondo S."/>
            <person name="Pangilinan J."/>
            <person name="Riley R."/>
            <person name="Labutti K."/>
            <person name="Andreopoulos B."/>
            <person name="Lipzen A."/>
            <person name="Chen C."/>
            <person name="Yanf M."/>
            <person name="Daum C."/>
            <person name="Ng V."/>
            <person name="Clum A."/>
            <person name="Ohm R."/>
            <person name="Martin F."/>
            <person name="Silar P."/>
            <person name="Natvig D."/>
            <person name="Lalanne C."/>
            <person name="Gautier V."/>
            <person name="Ament-Velasquez S.L."/>
            <person name="Kruys A."/>
            <person name="Hutchinson M.I."/>
            <person name="Powell A.J."/>
            <person name="Barry K."/>
            <person name="Miller A.N."/>
            <person name="Grigoriev I.V."/>
            <person name="Debuchy R."/>
            <person name="Gladieux P."/>
            <person name="Thoren M.H."/>
            <person name="Johannesson H."/>
        </authorList>
    </citation>
    <scope>NUCLEOTIDE SEQUENCE</scope>
    <source>
        <strain evidence="1">CBS 359.72</strain>
    </source>
</reference>
<keyword evidence="2" id="KW-1185">Reference proteome</keyword>
<dbReference type="EMBL" id="MU857875">
    <property type="protein sequence ID" value="KAK4243126.1"/>
    <property type="molecule type" value="Genomic_DNA"/>
</dbReference>
<sequence>MPVLLRVEPADFIIDREALQHLDPSMNPLTDADSSSTFLRKGKGAFQYVRRQLSDILFGDDIPHPQLQSKYIGFYWKRHIVTREPSIAVVKLMSESQPVDNFLIFHAVEDVDEEHRAAVFHDTFVSEDRMEAWKAETQAQTQAQTQA</sequence>
<comment type="caution">
    <text evidence="1">The sequence shown here is derived from an EMBL/GenBank/DDBJ whole genome shotgun (WGS) entry which is preliminary data.</text>
</comment>
<dbReference type="AlphaFoldDB" id="A0AAN7CJ97"/>
<accession>A0AAN7CJ97</accession>
<gene>
    <name evidence="1" type="ORF">C7999DRAFT_44993</name>
</gene>
<reference evidence="1" key="1">
    <citation type="journal article" date="2023" name="Mol. Phylogenet. Evol.">
        <title>Genome-scale phylogeny and comparative genomics of the fungal order Sordariales.</title>
        <authorList>
            <person name="Hensen N."/>
            <person name="Bonometti L."/>
            <person name="Westerberg I."/>
            <person name="Brannstrom I.O."/>
            <person name="Guillou S."/>
            <person name="Cros-Aarteil S."/>
            <person name="Calhoun S."/>
            <person name="Haridas S."/>
            <person name="Kuo A."/>
            <person name="Mondo S."/>
            <person name="Pangilinan J."/>
            <person name="Riley R."/>
            <person name="LaButti K."/>
            <person name="Andreopoulos B."/>
            <person name="Lipzen A."/>
            <person name="Chen C."/>
            <person name="Yan M."/>
            <person name="Daum C."/>
            <person name="Ng V."/>
            <person name="Clum A."/>
            <person name="Steindorff A."/>
            <person name="Ohm R.A."/>
            <person name="Martin F."/>
            <person name="Silar P."/>
            <person name="Natvig D.O."/>
            <person name="Lalanne C."/>
            <person name="Gautier V."/>
            <person name="Ament-Velasquez S.L."/>
            <person name="Kruys A."/>
            <person name="Hutchinson M.I."/>
            <person name="Powell A.J."/>
            <person name="Barry K."/>
            <person name="Miller A.N."/>
            <person name="Grigoriev I.V."/>
            <person name="Debuchy R."/>
            <person name="Gladieux P."/>
            <person name="Hiltunen Thoren M."/>
            <person name="Johannesson H."/>
        </authorList>
    </citation>
    <scope>NUCLEOTIDE SEQUENCE</scope>
    <source>
        <strain evidence="1">CBS 359.72</strain>
    </source>
</reference>
<evidence type="ECO:0000313" key="1">
    <source>
        <dbReference type="EMBL" id="KAK4243126.1"/>
    </source>
</evidence>
<protein>
    <submittedName>
        <fullName evidence="1">Uncharacterized protein</fullName>
    </submittedName>
</protein>
<evidence type="ECO:0000313" key="2">
    <source>
        <dbReference type="Proteomes" id="UP001303647"/>
    </source>
</evidence>
<dbReference type="Proteomes" id="UP001303647">
    <property type="component" value="Unassembled WGS sequence"/>
</dbReference>
<proteinExistence type="predicted"/>